<dbReference type="AlphaFoldDB" id="A0A6J4P0F2"/>
<sequence>MLDILRKESGDKLCPEPVALLEGLLTEDAP</sequence>
<accession>A0A6J4P0F2</accession>
<organism evidence="1">
    <name type="scientific">uncultured Rubrobacteraceae bacterium</name>
    <dbReference type="NCBI Taxonomy" id="349277"/>
    <lineage>
        <taxon>Bacteria</taxon>
        <taxon>Bacillati</taxon>
        <taxon>Actinomycetota</taxon>
        <taxon>Rubrobacteria</taxon>
        <taxon>Rubrobacterales</taxon>
        <taxon>Rubrobacteraceae</taxon>
        <taxon>environmental samples</taxon>
    </lineage>
</organism>
<proteinExistence type="predicted"/>
<protein>
    <submittedName>
        <fullName evidence="1">Uncharacterized protein</fullName>
    </submittedName>
</protein>
<reference evidence="1" key="1">
    <citation type="submission" date="2020-02" db="EMBL/GenBank/DDBJ databases">
        <authorList>
            <person name="Meier V. D."/>
        </authorList>
    </citation>
    <scope>NUCLEOTIDE SEQUENCE</scope>
    <source>
        <strain evidence="1">AVDCRST_MAG55</strain>
    </source>
</reference>
<evidence type="ECO:0000313" key="1">
    <source>
        <dbReference type="EMBL" id="CAA9401663.1"/>
    </source>
</evidence>
<gene>
    <name evidence="1" type="ORF">AVDCRST_MAG55-697</name>
</gene>
<dbReference type="EMBL" id="CADCUZ010000030">
    <property type="protein sequence ID" value="CAA9401663.1"/>
    <property type="molecule type" value="Genomic_DNA"/>
</dbReference>
<name>A0A6J4P0F2_9ACTN</name>